<keyword evidence="7" id="KW-0249">Electron transport</keyword>
<dbReference type="AlphaFoldDB" id="A0A8B6X9Z6"/>
<dbReference type="Gene3D" id="1.10.760.10">
    <property type="entry name" value="Cytochrome c-like domain"/>
    <property type="match status" value="1"/>
</dbReference>
<evidence type="ECO:0000256" key="8">
    <source>
        <dbReference type="ARBA" id="ARBA00023002"/>
    </source>
</evidence>
<reference evidence="15" key="1">
    <citation type="submission" date="2025-08" db="UniProtKB">
        <authorList>
            <consortium name="RefSeq"/>
        </authorList>
    </citation>
    <scope>IDENTIFICATION</scope>
</reference>
<dbReference type="SMART" id="SM00564">
    <property type="entry name" value="PQQ"/>
    <property type="match status" value="4"/>
</dbReference>
<keyword evidence="4 10" id="KW-0349">Heme</keyword>
<evidence type="ECO:0000256" key="7">
    <source>
        <dbReference type="ARBA" id="ARBA00022982"/>
    </source>
</evidence>
<dbReference type="InterPro" id="IPR002327">
    <property type="entry name" value="Cyt_c_1A/1B"/>
</dbReference>
<dbReference type="InterPro" id="IPR036909">
    <property type="entry name" value="Cyt_c-like_dom_sf"/>
</dbReference>
<feature type="chain" id="PRO_5034820000" evidence="12">
    <location>
        <begin position="35"/>
        <end position="677"/>
    </location>
</feature>
<evidence type="ECO:0000313" key="15">
    <source>
        <dbReference type="RefSeq" id="WP_051378711.1"/>
    </source>
</evidence>
<feature type="signal peptide" evidence="12">
    <location>
        <begin position="1"/>
        <end position="34"/>
    </location>
</feature>
<keyword evidence="3" id="KW-0813">Transport</keyword>
<dbReference type="InterPro" id="IPR002372">
    <property type="entry name" value="PQQ_rpt_dom"/>
</dbReference>
<dbReference type="PANTHER" id="PTHR32303:SF10">
    <property type="entry name" value="OUTER MEMBRANE PROTEIN ASSEMBLY FACTOR BAMB"/>
    <property type="match status" value="1"/>
</dbReference>
<evidence type="ECO:0000256" key="5">
    <source>
        <dbReference type="ARBA" id="ARBA00022723"/>
    </source>
</evidence>
<dbReference type="PROSITE" id="PS51007">
    <property type="entry name" value="CYTC"/>
    <property type="match status" value="1"/>
</dbReference>
<evidence type="ECO:0000256" key="2">
    <source>
        <dbReference type="ARBA" id="ARBA00008156"/>
    </source>
</evidence>
<keyword evidence="8" id="KW-0560">Oxidoreductase</keyword>
<evidence type="ECO:0000256" key="11">
    <source>
        <dbReference type="SAM" id="MobiDB-lite"/>
    </source>
</evidence>
<protein>
    <submittedName>
        <fullName evidence="15">PQQ-binding-like beta-propeller repeat protein</fullName>
    </submittedName>
</protein>
<dbReference type="Proteomes" id="UP000675920">
    <property type="component" value="Unplaced"/>
</dbReference>
<evidence type="ECO:0000256" key="1">
    <source>
        <dbReference type="ARBA" id="ARBA00001931"/>
    </source>
</evidence>
<keyword evidence="14" id="KW-1185">Reference proteome</keyword>
<feature type="region of interest" description="Disordered" evidence="11">
    <location>
        <begin position="39"/>
        <end position="59"/>
    </location>
</feature>
<evidence type="ECO:0000256" key="10">
    <source>
        <dbReference type="PROSITE-ProRule" id="PRU00433"/>
    </source>
</evidence>
<dbReference type="Pfam" id="PF00034">
    <property type="entry name" value="Cytochrom_C"/>
    <property type="match status" value="1"/>
</dbReference>
<dbReference type="InterPro" id="IPR018391">
    <property type="entry name" value="PQQ_b-propeller_rpt"/>
</dbReference>
<evidence type="ECO:0000259" key="13">
    <source>
        <dbReference type="PROSITE" id="PS51007"/>
    </source>
</evidence>
<evidence type="ECO:0000256" key="9">
    <source>
        <dbReference type="ARBA" id="ARBA00023004"/>
    </source>
</evidence>
<dbReference type="GO" id="GO:0016491">
    <property type="term" value="F:oxidoreductase activity"/>
    <property type="evidence" value="ECO:0007669"/>
    <property type="project" value="UniProtKB-KW"/>
</dbReference>
<dbReference type="InterPro" id="IPR011047">
    <property type="entry name" value="Quinoprotein_ADH-like_sf"/>
</dbReference>
<keyword evidence="6 12" id="KW-0732">Signal</keyword>
<dbReference type="Pfam" id="PF13360">
    <property type="entry name" value="PQQ_2"/>
    <property type="match status" value="1"/>
</dbReference>
<organism evidence="14 15">
    <name type="scientific">Derxia gummosa DSM 723</name>
    <dbReference type="NCBI Taxonomy" id="1121388"/>
    <lineage>
        <taxon>Bacteria</taxon>
        <taxon>Pseudomonadati</taxon>
        <taxon>Pseudomonadota</taxon>
        <taxon>Betaproteobacteria</taxon>
        <taxon>Burkholderiales</taxon>
        <taxon>Alcaligenaceae</taxon>
        <taxon>Derxia</taxon>
    </lineage>
</organism>
<dbReference type="SUPFAM" id="SSF46626">
    <property type="entry name" value="Cytochrome c"/>
    <property type="match status" value="1"/>
</dbReference>
<proteinExistence type="inferred from homology"/>
<comment type="cofactor">
    <cofactor evidence="1">
        <name>pyrroloquinoline quinone</name>
        <dbReference type="ChEBI" id="CHEBI:58442"/>
    </cofactor>
</comment>
<evidence type="ECO:0000256" key="12">
    <source>
        <dbReference type="SAM" id="SignalP"/>
    </source>
</evidence>
<evidence type="ECO:0000256" key="4">
    <source>
        <dbReference type="ARBA" id="ARBA00022617"/>
    </source>
</evidence>
<dbReference type="PANTHER" id="PTHR32303">
    <property type="entry name" value="QUINOPROTEIN ALCOHOL DEHYDROGENASE (CYTOCHROME C)"/>
    <property type="match status" value="1"/>
</dbReference>
<dbReference type="GO" id="GO:0046872">
    <property type="term" value="F:metal ion binding"/>
    <property type="evidence" value="ECO:0007669"/>
    <property type="project" value="UniProtKB-KW"/>
</dbReference>
<evidence type="ECO:0000313" key="14">
    <source>
        <dbReference type="Proteomes" id="UP000675920"/>
    </source>
</evidence>
<comment type="similarity">
    <text evidence="2">Belongs to the bacterial PQQ dehydrogenase family.</text>
</comment>
<name>A0A8B6X9Z6_9BURK</name>
<dbReference type="SUPFAM" id="SSF50998">
    <property type="entry name" value="Quinoprotein alcohol dehydrogenase-like"/>
    <property type="match status" value="1"/>
</dbReference>
<dbReference type="GO" id="GO:0020037">
    <property type="term" value="F:heme binding"/>
    <property type="evidence" value="ECO:0007669"/>
    <property type="project" value="InterPro"/>
</dbReference>
<keyword evidence="9 10" id="KW-0408">Iron</keyword>
<dbReference type="InterPro" id="IPR009056">
    <property type="entry name" value="Cyt_c-like_dom"/>
</dbReference>
<evidence type="ECO:0000256" key="6">
    <source>
        <dbReference type="ARBA" id="ARBA00022729"/>
    </source>
</evidence>
<feature type="domain" description="Cytochrome c" evidence="13">
    <location>
        <begin position="56"/>
        <end position="155"/>
    </location>
</feature>
<evidence type="ECO:0000256" key="3">
    <source>
        <dbReference type="ARBA" id="ARBA00022448"/>
    </source>
</evidence>
<dbReference type="Gene3D" id="2.140.10.10">
    <property type="entry name" value="Quinoprotein alcohol dehydrogenase-like superfamily"/>
    <property type="match status" value="1"/>
</dbReference>
<dbReference type="Pfam" id="PF01011">
    <property type="entry name" value="PQQ"/>
    <property type="match status" value="1"/>
</dbReference>
<accession>A0A8B6X9Z6</accession>
<sequence length="677" mass="71468">MSRTPLRQDAPAWPRALALVPLLTALLLAAPAHADGVPDPGAPHAVSPAPAGTPTGDAGAGKTVFDNQCAACHTATPGRNGFGPSLAGVVGRRAGSLRGYHYTDAMAHSGITWTAPEIESFLASSTAKVPGTAMAVSLSDPKARADVVAWLATLSGPANDAQAAAPAPAPTPVRGGPTQAELLGAARDRASWLYASKDWSGQRYVDLAQITPANANRLRAECIFRTDRSGATQSNPLVYDGVLYFTSEELTFAIDAATCRPRWTHRWDIKDGALSRTNRGVAIKDGRLVRGTPDGWLIELNMADGSLIWQRKIADAKSSQYLSMPPLIYENLIIVGPAGADWGAKNWVGAFDLVTGAPVWRFNVIPDDGEPGADSWPSAEARAHGGGSLWTPFTLDAERGVLWVPVGNPAPDFYRDVREGANLYTNAALALDVRSGRLLWHRQFGPADDHDRDLSQTSPLFSAGGRRLIAIGGKDGLLRVIDRDSHAQLFETAITSREGFDAQPTPEGVHSCPGLLGGLEWNGPAYSPRAHALYVSSIDWCGTFTRAAQPPAFVANAHYYGGAVAPDPADRRKGWIQALDATTGKPRWKREWPTPLTAGIVATAGGVLFTGDLDNNFLALDAATGRTLYRFNTGGSVGGGVVSYEIGGHQYVATTSGVVSGFFGGTGTSAIVVFGLP</sequence>
<dbReference type="GO" id="GO:0009055">
    <property type="term" value="F:electron transfer activity"/>
    <property type="evidence" value="ECO:0007669"/>
    <property type="project" value="InterPro"/>
</dbReference>
<dbReference type="OrthoDB" id="5173551at2"/>
<keyword evidence="5 10" id="KW-0479">Metal-binding</keyword>
<feature type="compositionally biased region" description="Low complexity" evidence="11">
    <location>
        <begin position="48"/>
        <end position="59"/>
    </location>
</feature>
<dbReference type="PRINTS" id="PR00604">
    <property type="entry name" value="CYTCHRMECIAB"/>
</dbReference>
<dbReference type="RefSeq" id="WP_051378711.1">
    <property type="nucleotide sequence ID" value="NZ_AXWS01000013.1"/>
</dbReference>